<evidence type="ECO:0000256" key="5">
    <source>
        <dbReference type="ARBA" id="ARBA00022692"/>
    </source>
</evidence>
<evidence type="ECO:0000256" key="4">
    <source>
        <dbReference type="ARBA" id="ARBA00022452"/>
    </source>
</evidence>
<dbReference type="GO" id="GO:0030150">
    <property type="term" value="P:protein import into mitochondrial matrix"/>
    <property type="evidence" value="ECO:0007669"/>
    <property type="project" value="InterPro"/>
</dbReference>
<dbReference type="CDD" id="cd07305">
    <property type="entry name" value="Porin3_Tom40"/>
    <property type="match status" value="1"/>
</dbReference>
<dbReference type="OrthoDB" id="19656at2759"/>
<dbReference type="GeneID" id="108856670"/>
<dbReference type="InterPro" id="IPR023614">
    <property type="entry name" value="Porin_dom_sf"/>
</dbReference>
<dbReference type="Proteomes" id="UP000504610">
    <property type="component" value="Chromosome 1"/>
</dbReference>
<dbReference type="Pfam" id="PF01459">
    <property type="entry name" value="Porin_3"/>
    <property type="match status" value="1"/>
</dbReference>
<evidence type="ECO:0000256" key="7">
    <source>
        <dbReference type="ARBA" id="ARBA00022927"/>
    </source>
</evidence>
<evidence type="ECO:0000256" key="3">
    <source>
        <dbReference type="ARBA" id="ARBA00022448"/>
    </source>
</evidence>
<dbReference type="KEGG" id="rsz:108856670"/>
<dbReference type="AlphaFoldDB" id="A0A6J0NNF6"/>
<keyword evidence="5" id="KW-0812">Transmembrane</keyword>
<evidence type="ECO:0000256" key="2">
    <source>
        <dbReference type="ARBA" id="ARBA00010510"/>
    </source>
</evidence>
<dbReference type="InterPro" id="IPR027246">
    <property type="entry name" value="Porin_Euk/Tom40"/>
</dbReference>
<keyword evidence="9" id="KW-0472">Membrane</keyword>
<comment type="similarity">
    <text evidence="2">Belongs to the Tom40 family.</text>
</comment>
<keyword evidence="3" id="KW-0813">Transport</keyword>
<accession>A0A6J0NNF6</accession>
<name>A0A6J0NNF6_RAPSA</name>
<evidence type="ECO:0000313" key="10">
    <source>
        <dbReference type="Proteomes" id="UP000504610"/>
    </source>
</evidence>
<reference evidence="11" key="2">
    <citation type="submission" date="2025-08" db="UniProtKB">
        <authorList>
            <consortium name="RefSeq"/>
        </authorList>
    </citation>
    <scope>IDENTIFICATION</scope>
    <source>
        <tissue evidence="11">Leaf</tissue>
    </source>
</reference>
<dbReference type="GO" id="GO:0005741">
    <property type="term" value="C:mitochondrial outer membrane"/>
    <property type="evidence" value="ECO:0007669"/>
    <property type="project" value="UniProtKB-SubCell"/>
</dbReference>
<proteinExistence type="inferred from homology"/>
<dbReference type="PANTHER" id="PTHR10802">
    <property type="entry name" value="MITOCHONDRIAL IMPORT RECEPTOR SUBUNIT TOM40"/>
    <property type="match status" value="1"/>
</dbReference>
<sequence>MAGFALPNVTAQLKSKIEEKVDYSNLPCPKPYEDIHLEATKSLKPELFEGFRLDYTKRMNHKFSIIHSLQMGPTEVPYDGSDEQVVKIPTSSYKFGTSFIDPKLMLDGKLMTDGTVIARFNSDLMDNFTVKTTAQLTNELDKSQGVLTFDYKGSDYRTQLQLGNYRNQFGPGTSSLFRANYIQHVTPKLSLGGEVLWLSEKSNSTVGYVARYETDKMVASGQVASSGVAIMNYVHKVTNKISLAADFFYHFMVREGAASVGYDIMFRQSRVRGKIDSNGAVSAHVEEQLCPGLGLLLSAEVDHVKKDYKFGLGFKYEGL</sequence>
<comment type="subcellular location">
    <subcellularLocation>
        <location evidence="1">Mitochondrion outer membrane</location>
        <topology evidence="1">Multi-pass membrane protein</topology>
    </subcellularLocation>
</comment>
<organism evidence="10 11">
    <name type="scientific">Raphanus sativus</name>
    <name type="common">Radish</name>
    <name type="synonym">Raphanus raphanistrum var. sativus</name>
    <dbReference type="NCBI Taxonomy" id="3726"/>
    <lineage>
        <taxon>Eukaryota</taxon>
        <taxon>Viridiplantae</taxon>
        <taxon>Streptophyta</taxon>
        <taxon>Embryophyta</taxon>
        <taxon>Tracheophyta</taxon>
        <taxon>Spermatophyta</taxon>
        <taxon>Magnoliopsida</taxon>
        <taxon>eudicotyledons</taxon>
        <taxon>Gunneridae</taxon>
        <taxon>Pentapetalae</taxon>
        <taxon>rosids</taxon>
        <taxon>malvids</taxon>
        <taxon>Brassicales</taxon>
        <taxon>Brassicaceae</taxon>
        <taxon>Brassiceae</taxon>
        <taxon>Raphanus</taxon>
    </lineage>
</organism>
<evidence type="ECO:0000256" key="6">
    <source>
        <dbReference type="ARBA" id="ARBA00022787"/>
    </source>
</evidence>
<evidence type="ECO:0000256" key="9">
    <source>
        <dbReference type="ARBA" id="ARBA00023136"/>
    </source>
</evidence>
<keyword evidence="8" id="KW-0496">Mitochondrion</keyword>
<reference evidence="10" key="1">
    <citation type="journal article" date="2019" name="Database">
        <title>The radish genome database (RadishGD): an integrated information resource for radish genomics.</title>
        <authorList>
            <person name="Yu H.J."/>
            <person name="Baek S."/>
            <person name="Lee Y.J."/>
            <person name="Cho A."/>
            <person name="Mun J.H."/>
        </authorList>
    </citation>
    <scope>NUCLEOTIDE SEQUENCE [LARGE SCALE GENOMIC DNA]</scope>
    <source>
        <strain evidence="10">cv. WK10039</strain>
    </source>
</reference>
<dbReference type="RefSeq" id="XP_018486027.1">
    <property type="nucleotide sequence ID" value="XM_018630525.2"/>
</dbReference>
<keyword evidence="7" id="KW-0653">Protein transport</keyword>
<dbReference type="InterPro" id="IPR037930">
    <property type="entry name" value="Tom40"/>
</dbReference>
<gene>
    <name evidence="11" type="primary">LOC108856670</name>
</gene>
<evidence type="ECO:0000313" key="11">
    <source>
        <dbReference type="RefSeq" id="XP_018486027.1"/>
    </source>
</evidence>
<keyword evidence="6" id="KW-1000">Mitochondrion outer membrane</keyword>
<keyword evidence="11" id="KW-0675">Receptor</keyword>
<dbReference type="Gene3D" id="2.40.160.10">
    <property type="entry name" value="Porin"/>
    <property type="match status" value="1"/>
</dbReference>
<keyword evidence="10" id="KW-1185">Reference proteome</keyword>
<protein>
    <submittedName>
        <fullName evidence="11">Probable mitochondrial import receptor subunit TOM40-2</fullName>
    </submittedName>
</protein>
<dbReference type="GO" id="GO:0008320">
    <property type="term" value="F:protein transmembrane transporter activity"/>
    <property type="evidence" value="ECO:0007669"/>
    <property type="project" value="InterPro"/>
</dbReference>
<keyword evidence="4" id="KW-1134">Transmembrane beta strand</keyword>
<evidence type="ECO:0000256" key="8">
    <source>
        <dbReference type="ARBA" id="ARBA00023128"/>
    </source>
</evidence>
<evidence type="ECO:0000256" key="1">
    <source>
        <dbReference type="ARBA" id="ARBA00004374"/>
    </source>
</evidence>